<dbReference type="Proteomes" id="UP000028523">
    <property type="component" value="Unassembled WGS sequence"/>
</dbReference>
<keyword evidence="1" id="KW-0812">Transmembrane</keyword>
<name>A0A084U4G6_MALIO</name>
<keyword evidence="1" id="KW-1133">Transmembrane helix</keyword>
<keyword evidence="1" id="KW-0472">Membrane</keyword>
<dbReference type="RefSeq" id="WP_036451466.1">
    <property type="nucleotide sequence ID" value="NZ_AWQU01000057.1"/>
</dbReference>
<dbReference type="EMBL" id="AWQU01000057">
    <property type="protein sequence ID" value="KFB07852.1"/>
    <property type="molecule type" value="Genomic_DNA"/>
</dbReference>
<feature type="transmembrane region" description="Helical" evidence="1">
    <location>
        <begin position="232"/>
        <end position="253"/>
    </location>
</feature>
<comment type="caution">
    <text evidence="3">The sequence shown here is derived from an EMBL/GenBank/DDBJ whole genome shotgun (WGS) entry which is preliminary data.</text>
</comment>
<feature type="signal peptide" evidence="2">
    <location>
        <begin position="1"/>
        <end position="23"/>
    </location>
</feature>
<organism evidence="3 4">
    <name type="scientific">Malacoplasma iowae DK-CPA</name>
    <dbReference type="NCBI Taxonomy" id="1394179"/>
    <lineage>
        <taxon>Bacteria</taxon>
        <taxon>Bacillati</taxon>
        <taxon>Mycoplasmatota</taxon>
        <taxon>Mycoplasmoidales</taxon>
        <taxon>Mycoplasmoidaceae</taxon>
        <taxon>Malacoplasma</taxon>
    </lineage>
</organism>
<feature type="transmembrane region" description="Helical" evidence="1">
    <location>
        <begin position="415"/>
        <end position="439"/>
    </location>
</feature>
<evidence type="ECO:0000313" key="4">
    <source>
        <dbReference type="Proteomes" id="UP000028523"/>
    </source>
</evidence>
<dbReference type="AlphaFoldDB" id="A0A084U4G6"/>
<evidence type="ECO:0000256" key="2">
    <source>
        <dbReference type="SAM" id="SignalP"/>
    </source>
</evidence>
<keyword evidence="2" id="KW-0732">Signal</keyword>
<sequence length="447" mass="51277">MIKKRNKSIVWASLFSVLFASFSAPFIYSNASNNSQHIVNNYNFDYDDSLSKISDLTLNKQKEIFKNVKVDDILTEIKNPNSILYNSTQGLNNNLDYHDYSKMNVYTEINNNIDEFKSIATNILNGTTNVNFIKENLDNFKNNNPYEYGKIIEKINKTIVNFNAENNNNNLINYDKNIHMNSMLRSSSNKIEDIVVEFEDNEKITITADQIAFFTKSEKLLSRLSIYRDKTYGVAVASATLTAASWAIAAFYWGAWWMFGGNIPFAVAATVQAGISTYLSVRSFDEYYDIRDRVKDLSDVVYSKEFKDMKLISECLLDEARNQLKNFAINFIKFIAKFTNVIQLYKKAIELIIKKISIEFEKYINTIVNNTSWKNVISFANKTPFKSLIMQINKKSTEFVTEIVTKKALMKGLSWASNAILVIDIIISISSFFIDVGIFNNSELSSW</sequence>
<gene>
    <name evidence="3" type="ORF">P271_714</name>
</gene>
<evidence type="ECO:0000313" key="3">
    <source>
        <dbReference type="EMBL" id="KFB07852.1"/>
    </source>
</evidence>
<reference evidence="3 4" key="1">
    <citation type="journal article" date="2014" name="PLoS ONE">
        <title>Reduction of Hydrogen Peroxide Accumulation and Toxicity by a Catalase from Mycoplasma iowae.</title>
        <authorList>
            <person name="Pritchard R.E."/>
            <person name="Prassinos A.J."/>
            <person name="Osborne J.D."/>
            <person name="Raviv Z."/>
            <person name="Balish M.F."/>
        </authorList>
    </citation>
    <scope>NUCLEOTIDE SEQUENCE [LARGE SCALE GENOMIC DNA]</scope>
    <source>
        <strain evidence="3 4">DK-CPA</strain>
    </source>
</reference>
<keyword evidence="4" id="KW-1185">Reference proteome</keyword>
<accession>A0A084U4G6</accession>
<protein>
    <submittedName>
        <fullName evidence="3">Uncharacterized protein</fullName>
    </submittedName>
</protein>
<feature type="chain" id="PRO_5001783082" evidence="2">
    <location>
        <begin position="24"/>
        <end position="447"/>
    </location>
</feature>
<proteinExistence type="predicted"/>
<evidence type="ECO:0000256" key="1">
    <source>
        <dbReference type="SAM" id="Phobius"/>
    </source>
</evidence>